<dbReference type="OrthoDB" id="428159at2759"/>
<name>A0A4C1VKN9_EUMVA</name>
<accession>A0A4C1VKN9</accession>
<proteinExistence type="predicted"/>
<dbReference type="Proteomes" id="UP000299102">
    <property type="component" value="Unassembled WGS sequence"/>
</dbReference>
<evidence type="ECO:0000313" key="3">
    <source>
        <dbReference type="Proteomes" id="UP000299102"/>
    </source>
</evidence>
<evidence type="ECO:0000313" key="2">
    <source>
        <dbReference type="EMBL" id="GBP39668.1"/>
    </source>
</evidence>
<feature type="domain" description="Intermembrane lipid transfer protein VPS13-like C-terminal" evidence="1">
    <location>
        <begin position="140"/>
        <end position="254"/>
    </location>
</feature>
<dbReference type="Pfam" id="PF25037">
    <property type="entry name" value="VPS13_C"/>
    <property type="match status" value="1"/>
</dbReference>
<comment type="caution">
    <text evidence="2">The sequence shown here is derived from an EMBL/GenBank/DDBJ whole genome shotgun (WGS) entry which is preliminary data.</text>
</comment>
<evidence type="ECO:0000259" key="1">
    <source>
        <dbReference type="Pfam" id="PF25037"/>
    </source>
</evidence>
<sequence length="293" mass="31749">MHGMRTLYNSLLRAVTGTGFTAYLVLHAHFSTTAPRRAALVSVVGPPDGDPSPQVSVTLRSDAPLRLITTVLAQAPHRRRPLRVRRPQRPSACFHNTRVALDVRRGFERRSRRGRRAVPGGGCAAAAARAAPGRLVLRRRLPRHCSALEGSGPYCCAAALGEQLLRAVARGHYADNAGYLAHCALSTPQHLLLLTDRHVLVVRHARGGGAWCALEWGAALDELLGTPALQHNRLLVTVRQNEPANYLSPDEKVIELCDEETARWAHARLACALALCAAERPCAPPPPASEPTH</sequence>
<organism evidence="2 3">
    <name type="scientific">Eumeta variegata</name>
    <name type="common">Bagworm moth</name>
    <name type="synonym">Eumeta japonica</name>
    <dbReference type="NCBI Taxonomy" id="151549"/>
    <lineage>
        <taxon>Eukaryota</taxon>
        <taxon>Metazoa</taxon>
        <taxon>Ecdysozoa</taxon>
        <taxon>Arthropoda</taxon>
        <taxon>Hexapoda</taxon>
        <taxon>Insecta</taxon>
        <taxon>Pterygota</taxon>
        <taxon>Neoptera</taxon>
        <taxon>Endopterygota</taxon>
        <taxon>Lepidoptera</taxon>
        <taxon>Glossata</taxon>
        <taxon>Ditrysia</taxon>
        <taxon>Tineoidea</taxon>
        <taxon>Psychidae</taxon>
        <taxon>Oiketicinae</taxon>
        <taxon>Eumeta</taxon>
    </lineage>
</organism>
<reference evidence="2 3" key="1">
    <citation type="journal article" date="2019" name="Commun. Biol.">
        <title>The bagworm genome reveals a unique fibroin gene that provides high tensile strength.</title>
        <authorList>
            <person name="Kono N."/>
            <person name="Nakamura H."/>
            <person name="Ohtoshi R."/>
            <person name="Tomita M."/>
            <person name="Numata K."/>
            <person name="Arakawa K."/>
        </authorList>
    </citation>
    <scope>NUCLEOTIDE SEQUENCE [LARGE SCALE GENOMIC DNA]</scope>
</reference>
<dbReference type="STRING" id="151549.A0A4C1VKN9"/>
<dbReference type="AlphaFoldDB" id="A0A4C1VKN9"/>
<keyword evidence="3" id="KW-1185">Reference proteome</keyword>
<gene>
    <name evidence="2" type="ORF">EVAR_25492_1</name>
</gene>
<dbReference type="EMBL" id="BGZK01000369">
    <property type="protein sequence ID" value="GBP39668.1"/>
    <property type="molecule type" value="Genomic_DNA"/>
</dbReference>
<dbReference type="InterPro" id="IPR056748">
    <property type="entry name" value="VPS13-like_C"/>
</dbReference>
<protein>
    <recommendedName>
        <fullName evidence="1">Intermembrane lipid transfer protein VPS13-like C-terminal domain-containing protein</fullName>
    </recommendedName>
</protein>